<reference evidence="2" key="1">
    <citation type="submission" date="2016-11" db="EMBL/GenBank/DDBJ databases">
        <authorList>
            <person name="Varghese N."/>
            <person name="Submissions S."/>
        </authorList>
    </citation>
    <scope>NUCLEOTIDE SEQUENCE [LARGE SCALE GENOMIC DNA]</scope>
    <source>
        <strain evidence="2">DSM 26134</strain>
    </source>
</reference>
<organism evidence="1 2">
    <name type="scientific">Reichenbachiella agariperforans</name>
    <dbReference type="NCBI Taxonomy" id="156994"/>
    <lineage>
        <taxon>Bacteria</taxon>
        <taxon>Pseudomonadati</taxon>
        <taxon>Bacteroidota</taxon>
        <taxon>Cytophagia</taxon>
        <taxon>Cytophagales</taxon>
        <taxon>Reichenbachiellaceae</taxon>
        <taxon>Reichenbachiella</taxon>
    </lineage>
</organism>
<evidence type="ECO:0008006" key="3">
    <source>
        <dbReference type="Google" id="ProtNLM"/>
    </source>
</evidence>
<accession>A0A1M6VNJ8</accession>
<keyword evidence="2" id="KW-1185">Reference proteome</keyword>
<evidence type="ECO:0000313" key="2">
    <source>
        <dbReference type="Proteomes" id="UP000184474"/>
    </source>
</evidence>
<evidence type="ECO:0000313" key="1">
    <source>
        <dbReference type="EMBL" id="SHK83073.1"/>
    </source>
</evidence>
<gene>
    <name evidence="1" type="ORF">SAMN04488028_109125</name>
</gene>
<proteinExistence type="predicted"/>
<dbReference type="AlphaFoldDB" id="A0A1M6VNJ8"/>
<sequence length="171" mass="18609">MKKILVAIALIITTGAGLRAQEIGGRVGDVGGNNVAVDAVFSLGEFSRLHGNVSFGVDRHPGYNDSFGFGADLLWDFFYKPLTIGGEDGFNWYIGAGPSMFVGGNGGFYHYDDYDDSVFLFGVSAEFGLEYHFDFPLAVGVDVRPTFWIVEDTFIEPFGAGVMARYVFGQN</sequence>
<dbReference type="STRING" id="156994.SAMN04488028_109125"/>
<dbReference type="EMBL" id="FRAA01000009">
    <property type="protein sequence ID" value="SHK83073.1"/>
    <property type="molecule type" value="Genomic_DNA"/>
</dbReference>
<dbReference type="RefSeq" id="WP_073124982.1">
    <property type="nucleotide sequence ID" value="NZ_FRAA01000009.1"/>
</dbReference>
<name>A0A1M6VNJ8_REIAG</name>
<protein>
    <recommendedName>
        <fullName evidence="3">Outer membrane insertion C-terminal signal</fullName>
    </recommendedName>
</protein>
<dbReference type="Proteomes" id="UP000184474">
    <property type="component" value="Unassembled WGS sequence"/>
</dbReference>